<dbReference type="Gene3D" id="1.10.10.1210">
    <property type="entry name" value="MAGE homology domain, winged helix WH2 motif"/>
    <property type="match status" value="1"/>
</dbReference>
<keyword evidence="5" id="KW-1185">Reference proteome</keyword>
<dbReference type="GO" id="GO:0005634">
    <property type="term" value="C:nucleus"/>
    <property type="evidence" value="ECO:0007669"/>
    <property type="project" value="TreeGrafter"/>
</dbReference>
<dbReference type="EMBL" id="MDYQ01000066">
    <property type="protein sequence ID" value="PRP84286.1"/>
    <property type="molecule type" value="Genomic_DNA"/>
</dbReference>
<evidence type="ECO:0000313" key="4">
    <source>
        <dbReference type="EMBL" id="PRP84286.1"/>
    </source>
</evidence>
<accession>A0A2P6NK22</accession>
<dbReference type="PANTHER" id="PTHR11736">
    <property type="entry name" value="MELANOMA-ASSOCIATED ANTIGEN MAGE ANTIGEN"/>
    <property type="match status" value="1"/>
</dbReference>
<dbReference type="AlphaFoldDB" id="A0A2P6NK22"/>
<evidence type="ECO:0000313" key="5">
    <source>
        <dbReference type="Proteomes" id="UP000241769"/>
    </source>
</evidence>
<dbReference type="InterPro" id="IPR002190">
    <property type="entry name" value="MHD_dom"/>
</dbReference>
<dbReference type="InParanoid" id="A0A2P6NK22"/>
<feature type="region of interest" description="Disordered" evidence="1">
    <location>
        <begin position="251"/>
        <end position="314"/>
    </location>
</feature>
<dbReference type="STRING" id="1890364.A0A2P6NK22"/>
<feature type="domain" description="MAGE" evidence="3">
    <location>
        <begin position="38"/>
        <end position="254"/>
    </location>
</feature>
<feature type="region of interest" description="Disordered" evidence="1">
    <location>
        <begin position="1"/>
        <end position="35"/>
    </location>
</feature>
<evidence type="ECO:0000259" key="3">
    <source>
        <dbReference type="PROSITE" id="PS50838"/>
    </source>
</evidence>
<dbReference type="OrthoDB" id="205198at2759"/>
<dbReference type="Pfam" id="PF01454">
    <property type="entry name" value="MAGE"/>
    <property type="match status" value="1"/>
</dbReference>
<keyword evidence="2" id="KW-0812">Transmembrane</keyword>
<keyword evidence="2" id="KW-0472">Membrane</keyword>
<evidence type="ECO:0000256" key="1">
    <source>
        <dbReference type="SAM" id="MobiDB-lite"/>
    </source>
</evidence>
<sequence length="314" mass="34937">MPRRKRNESSDDDDEPAPSQRGASQRARAADALDDDMKEKAVADVMRYILWQDYNKVPTKKSDIGNHVMKDHKGAIGTVVQEARKRFADIFGFGLIESEGRSTATFYLSNQLQADTEPPVHEVPEGEFIFQKLRQDEEVLANTALLSIILGLISLSNGVVTEGFLIQQLRRLGLDKDEKHPIFGDWMKLIESKFTKELYITRKKGPIDPNGKIIWEIRAGPRSQTEFPKTNVIRYIAEIFGEEVDEIALKEAEQSSGSSSDSSSSEDERPSQRASQSSSQRGGGSAGRGRGRGVSVDSDDSPPRSQRGRGRGRK</sequence>
<dbReference type="FunCoup" id="A0A2P6NK22">
    <property type="interactions" value="133"/>
</dbReference>
<keyword evidence="2" id="KW-1133">Transmembrane helix</keyword>
<proteinExistence type="predicted"/>
<dbReference type="Proteomes" id="UP000241769">
    <property type="component" value="Unassembled WGS sequence"/>
</dbReference>
<dbReference type="SMART" id="SM01373">
    <property type="entry name" value="MAGE"/>
    <property type="match status" value="1"/>
</dbReference>
<dbReference type="PANTHER" id="PTHR11736:SF14">
    <property type="entry name" value="NSE3 HOMOLOG, SMC5-SMC6 COMPLEX COMPONENT"/>
    <property type="match status" value="1"/>
</dbReference>
<protein>
    <submittedName>
        <fullName evidence="4">Melanoma-associated antigen G1-like</fullName>
    </submittedName>
</protein>
<dbReference type="PROSITE" id="PS50838">
    <property type="entry name" value="MAGE"/>
    <property type="match status" value="1"/>
</dbReference>
<dbReference type="Gene3D" id="1.10.10.1200">
    <property type="entry name" value="MAGE homology domain, winged helix WH1 motif"/>
    <property type="match status" value="1"/>
</dbReference>
<reference evidence="4 5" key="1">
    <citation type="journal article" date="2018" name="Genome Biol. Evol.">
        <title>Multiple Roots of Fruiting Body Formation in Amoebozoa.</title>
        <authorList>
            <person name="Hillmann F."/>
            <person name="Forbes G."/>
            <person name="Novohradska S."/>
            <person name="Ferling I."/>
            <person name="Riege K."/>
            <person name="Groth M."/>
            <person name="Westermann M."/>
            <person name="Marz M."/>
            <person name="Spaller T."/>
            <person name="Winckler T."/>
            <person name="Schaap P."/>
            <person name="Glockner G."/>
        </authorList>
    </citation>
    <scope>NUCLEOTIDE SEQUENCE [LARGE SCALE GENOMIC DNA]</scope>
    <source>
        <strain evidence="4 5">Jena</strain>
    </source>
</reference>
<dbReference type="InterPro" id="IPR037445">
    <property type="entry name" value="MAGE"/>
</dbReference>
<feature type="transmembrane region" description="Helical" evidence="2">
    <location>
        <begin position="139"/>
        <end position="160"/>
    </location>
</feature>
<evidence type="ECO:0000256" key="2">
    <source>
        <dbReference type="SAM" id="Phobius"/>
    </source>
</evidence>
<dbReference type="InterPro" id="IPR041898">
    <property type="entry name" value="MAGE_WH1"/>
</dbReference>
<gene>
    <name evidence="4" type="ORF">PROFUN_08306</name>
</gene>
<name>A0A2P6NK22_9EUKA</name>
<dbReference type="InterPro" id="IPR041899">
    <property type="entry name" value="MAGE_WH2"/>
</dbReference>
<comment type="caution">
    <text evidence="4">The sequence shown here is derived from an EMBL/GenBank/DDBJ whole genome shotgun (WGS) entry which is preliminary data.</text>
</comment>
<organism evidence="4 5">
    <name type="scientific">Planoprotostelium fungivorum</name>
    <dbReference type="NCBI Taxonomy" id="1890364"/>
    <lineage>
        <taxon>Eukaryota</taxon>
        <taxon>Amoebozoa</taxon>
        <taxon>Evosea</taxon>
        <taxon>Variosea</taxon>
        <taxon>Cavosteliida</taxon>
        <taxon>Cavosteliaceae</taxon>
        <taxon>Planoprotostelium</taxon>
    </lineage>
</organism>